<dbReference type="Gramene" id="AUR62011872-RA">
    <property type="protein sequence ID" value="AUR62011872-RA:cds"/>
    <property type="gene ID" value="AUR62011872"/>
</dbReference>
<dbReference type="AlphaFoldDB" id="A0A803LFB6"/>
<dbReference type="EnsemblPlants" id="AUR62011872-RA">
    <property type="protein sequence ID" value="AUR62011872-RA:cds"/>
    <property type="gene ID" value="AUR62011872"/>
</dbReference>
<name>A0A803LFB6_CHEQI</name>
<reference evidence="1" key="2">
    <citation type="submission" date="2021-03" db="UniProtKB">
        <authorList>
            <consortium name="EnsemblPlants"/>
        </authorList>
    </citation>
    <scope>IDENTIFICATION</scope>
</reference>
<dbReference type="Proteomes" id="UP000596660">
    <property type="component" value="Unplaced"/>
</dbReference>
<keyword evidence="2" id="KW-1185">Reference proteome</keyword>
<sequence length="155" mass="17694">MSCSRLKRGRIQLQAMSKVVWKKLTKSTKLLHKLITHGSKKLIVINKPRKTNIKTPLYLSPRRTALKRKKLYKKYKFPPVESPIYIDNLFKTSYPSSSSSKLTMQVRDKIDNVHENSHVGAASLGSTTSVLGIDARAEEFIASFRAELNKSFRNM</sequence>
<proteinExistence type="predicted"/>
<evidence type="ECO:0000313" key="1">
    <source>
        <dbReference type="EnsemblPlants" id="AUR62011872-RA:cds"/>
    </source>
</evidence>
<organism evidence="1 2">
    <name type="scientific">Chenopodium quinoa</name>
    <name type="common">Quinoa</name>
    <dbReference type="NCBI Taxonomy" id="63459"/>
    <lineage>
        <taxon>Eukaryota</taxon>
        <taxon>Viridiplantae</taxon>
        <taxon>Streptophyta</taxon>
        <taxon>Embryophyta</taxon>
        <taxon>Tracheophyta</taxon>
        <taxon>Spermatophyta</taxon>
        <taxon>Magnoliopsida</taxon>
        <taxon>eudicotyledons</taxon>
        <taxon>Gunneridae</taxon>
        <taxon>Pentapetalae</taxon>
        <taxon>Caryophyllales</taxon>
        <taxon>Chenopodiaceae</taxon>
        <taxon>Chenopodioideae</taxon>
        <taxon>Atripliceae</taxon>
        <taxon>Chenopodium</taxon>
    </lineage>
</organism>
<evidence type="ECO:0000313" key="2">
    <source>
        <dbReference type="Proteomes" id="UP000596660"/>
    </source>
</evidence>
<protein>
    <submittedName>
        <fullName evidence="1">Uncharacterized protein</fullName>
    </submittedName>
</protein>
<accession>A0A803LFB6</accession>
<reference evidence="1" key="1">
    <citation type="journal article" date="2017" name="Nature">
        <title>The genome of Chenopodium quinoa.</title>
        <authorList>
            <person name="Jarvis D.E."/>
            <person name="Ho Y.S."/>
            <person name="Lightfoot D.J."/>
            <person name="Schmoeckel S.M."/>
            <person name="Li B."/>
            <person name="Borm T.J.A."/>
            <person name="Ohyanagi H."/>
            <person name="Mineta K."/>
            <person name="Michell C.T."/>
            <person name="Saber N."/>
            <person name="Kharbatia N.M."/>
            <person name="Rupper R.R."/>
            <person name="Sharp A.R."/>
            <person name="Dally N."/>
            <person name="Boughton B.A."/>
            <person name="Woo Y.H."/>
            <person name="Gao G."/>
            <person name="Schijlen E.G.W.M."/>
            <person name="Guo X."/>
            <person name="Momin A.A."/>
            <person name="Negrao S."/>
            <person name="Al-Babili S."/>
            <person name="Gehring C."/>
            <person name="Roessner U."/>
            <person name="Jung C."/>
            <person name="Murphy K."/>
            <person name="Arold S.T."/>
            <person name="Gojobori T."/>
            <person name="van der Linden C.G."/>
            <person name="van Loo E.N."/>
            <person name="Jellen E.N."/>
            <person name="Maughan P.J."/>
            <person name="Tester M."/>
        </authorList>
    </citation>
    <scope>NUCLEOTIDE SEQUENCE [LARGE SCALE GENOMIC DNA]</scope>
    <source>
        <strain evidence="1">cv. PI 614886</strain>
    </source>
</reference>